<feature type="non-terminal residue" evidence="2">
    <location>
        <position position="56"/>
    </location>
</feature>
<keyword evidence="1" id="KW-1133">Transmembrane helix</keyword>
<dbReference type="Proteomes" id="UP000319023">
    <property type="component" value="Unassembled WGS sequence"/>
</dbReference>
<organism evidence="2 3">
    <name type="scientific">SAR86 cluster bacterium</name>
    <dbReference type="NCBI Taxonomy" id="2030880"/>
    <lineage>
        <taxon>Bacteria</taxon>
        <taxon>Pseudomonadati</taxon>
        <taxon>Pseudomonadota</taxon>
        <taxon>Gammaproteobacteria</taxon>
        <taxon>SAR86 cluster</taxon>
    </lineage>
</organism>
<dbReference type="EMBL" id="SHBN01000034">
    <property type="protein sequence ID" value="RZO11696.1"/>
    <property type="molecule type" value="Genomic_DNA"/>
</dbReference>
<evidence type="ECO:0000313" key="3">
    <source>
        <dbReference type="Proteomes" id="UP000319023"/>
    </source>
</evidence>
<proteinExistence type="predicted"/>
<keyword evidence="1" id="KW-0472">Membrane</keyword>
<name>A0A520LRV1_9GAMM</name>
<feature type="transmembrane region" description="Helical" evidence="1">
    <location>
        <begin position="27"/>
        <end position="51"/>
    </location>
</feature>
<evidence type="ECO:0000256" key="1">
    <source>
        <dbReference type="SAM" id="Phobius"/>
    </source>
</evidence>
<sequence>MEILIYLLLGACTGLLAGMFGIGGGSILVPSLIFIFYGMDFESSIIVLMAIGTSLA</sequence>
<comment type="caution">
    <text evidence="2">The sequence shown here is derived from an EMBL/GenBank/DDBJ whole genome shotgun (WGS) entry which is preliminary data.</text>
</comment>
<evidence type="ECO:0000313" key="2">
    <source>
        <dbReference type="EMBL" id="RZO11696.1"/>
    </source>
</evidence>
<dbReference type="AlphaFoldDB" id="A0A520LRV1"/>
<protein>
    <submittedName>
        <fullName evidence="2">Sulfite exporter TauE/SafE family protein</fullName>
    </submittedName>
</protein>
<gene>
    <name evidence="2" type="ORF">EVB01_02185</name>
</gene>
<keyword evidence="1" id="KW-0812">Transmembrane</keyword>
<reference evidence="2 3" key="1">
    <citation type="submission" date="2019-02" db="EMBL/GenBank/DDBJ databases">
        <title>Prokaryotic population dynamics and viral predation in marine succession experiment using metagenomics: the confinement effect.</title>
        <authorList>
            <person name="Haro-Moreno J.M."/>
            <person name="Rodriguez-Valera F."/>
            <person name="Lopez-Perez M."/>
        </authorList>
    </citation>
    <scope>NUCLEOTIDE SEQUENCE [LARGE SCALE GENOMIC DNA]</scope>
    <source>
        <strain evidence="2">MED-G168</strain>
    </source>
</reference>
<accession>A0A520LRV1</accession>